<dbReference type="SUPFAM" id="SSF47336">
    <property type="entry name" value="ACP-like"/>
    <property type="match status" value="1"/>
</dbReference>
<dbReference type="EMBL" id="CP080648">
    <property type="protein sequence ID" value="QYX83638.1"/>
    <property type="molecule type" value="Genomic_DNA"/>
</dbReference>
<dbReference type="SMART" id="SM01294">
    <property type="entry name" value="PKS_PP_betabranch"/>
    <property type="match status" value="1"/>
</dbReference>
<evidence type="ECO:0000256" key="3">
    <source>
        <dbReference type="ARBA" id="ARBA00022679"/>
    </source>
</evidence>
<evidence type="ECO:0000313" key="7">
    <source>
        <dbReference type="Proteomes" id="UP000827138"/>
    </source>
</evidence>
<dbReference type="InterPro" id="IPR006162">
    <property type="entry name" value="Ppantetheine_attach_site"/>
</dbReference>
<keyword evidence="3" id="KW-0808">Transferase</keyword>
<dbReference type="InterPro" id="IPR050091">
    <property type="entry name" value="PKS_NRPS_Biosynth_Enz"/>
</dbReference>
<dbReference type="PANTHER" id="PTHR43775:SF51">
    <property type="entry name" value="INACTIVE PHENOLPHTHIOCEROL SYNTHESIS POLYKETIDE SYNTHASE TYPE I PKS1-RELATED"/>
    <property type="match status" value="1"/>
</dbReference>
<proteinExistence type="predicted"/>
<keyword evidence="6" id="KW-0614">Plasmid</keyword>
<sequence length="169" mass="18127">MRTRLSGAPEAEQRRILLDLVRGQLAAALGFASPGAVDADRGFLEMGLDSLTGVELRNRLSAATGLRLPATLVFDHPTAADVARHLRTELAPEPGRAVDGLLAELARLEAGLEQVEADDEDRARVAARLRALAGRWSGGQDARDEQEKDLDAASADEVFALLDNEFETS</sequence>
<evidence type="ECO:0000256" key="4">
    <source>
        <dbReference type="ARBA" id="ARBA00023268"/>
    </source>
</evidence>
<accession>A0ABX8Y6T4</accession>
<keyword evidence="1" id="KW-0596">Phosphopantetheine</keyword>
<dbReference type="InterPro" id="IPR020806">
    <property type="entry name" value="PKS_PP-bd"/>
</dbReference>
<feature type="domain" description="Carrier" evidence="5">
    <location>
        <begin position="8"/>
        <end position="90"/>
    </location>
</feature>
<evidence type="ECO:0000313" key="6">
    <source>
        <dbReference type="EMBL" id="QYX83638.1"/>
    </source>
</evidence>
<evidence type="ECO:0000256" key="1">
    <source>
        <dbReference type="ARBA" id="ARBA00022450"/>
    </source>
</evidence>
<protein>
    <submittedName>
        <fullName evidence="6">Acyl carrier protein</fullName>
    </submittedName>
</protein>
<gene>
    <name evidence="6" type="ORF">K1J60_44935</name>
</gene>
<keyword evidence="2" id="KW-0597">Phosphoprotein</keyword>
<keyword evidence="4" id="KW-0511">Multifunctional enzyme</keyword>
<dbReference type="Gene3D" id="1.10.1200.10">
    <property type="entry name" value="ACP-like"/>
    <property type="match status" value="1"/>
</dbReference>
<keyword evidence="7" id="KW-1185">Reference proteome</keyword>
<dbReference type="Proteomes" id="UP000827138">
    <property type="component" value="Plasmid unnamed2"/>
</dbReference>
<dbReference type="InterPro" id="IPR009081">
    <property type="entry name" value="PP-bd_ACP"/>
</dbReference>
<dbReference type="Pfam" id="PF00550">
    <property type="entry name" value="PP-binding"/>
    <property type="match status" value="1"/>
</dbReference>
<evidence type="ECO:0000256" key="2">
    <source>
        <dbReference type="ARBA" id="ARBA00022553"/>
    </source>
</evidence>
<evidence type="ECO:0000259" key="5">
    <source>
        <dbReference type="PROSITE" id="PS50075"/>
    </source>
</evidence>
<dbReference type="SMART" id="SM00823">
    <property type="entry name" value="PKS_PP"/>
    <property type="match status" value="1"/>
</dbReference>
<dbReference type="InterPro" id="IPR036736">
    <property type="entry name" value="ACP-like_sf"/>
</dbReference>
<dbReference type="PROSITE" id="PS00012">
    <property type="entry name" value="PHOSPHOPANTETHEINE"/>
    <property type="match status" value="1"/>
</dbReference>
<name>A0ABX8Y6T4_9ACTN</name>
<dbReference type="PANTHER" id="PTHR43775">
    <property type="entry name" value="FATTY ACID SYNTHASE"/>
    <property type="match status" value="1"/>
</dbReference>
<reference evidence="6 7" key="1">
    <citation type="submission" date="2021-08" db="EMBL/GenBank/DDBJ databases">
        <authorList>
            <person name="Ping M."/>
        </authorList>
    </citation>
    <scope>NUCLEOTIDE SEQUENCE [LARGE SCALE GENOMIC DNA]</scope>
    <source>
        <strain evidence="6 7">MG28</strain>
        <plasmid evidence="6 7">unnamed2</plasmid>
    </source>
</reference>
<dbReference type="PROSITE" id="PS50075">
    <property type="entry name" value="CARRIER"/>
    <property type="match status" value="1"/>
</dbReference>
<geneLocation type="plasmid" evidence="6 7">
    <name>unnamed2</name>
</geneLocation>
<organism evidence="6 7">
    <name type="scientific">Streptomyces akebiae</name>
    <dbReference type="NCBI Taxonomy" id="2865673"/>
    <lineage>
        <taxon>Bacteria</taxon>
        <taxon>Bacillati</taxon>
        <taxon>Actinomycetota</taxon>
        <taxon>Actinomycetes</taxon>
        <taxon>Kitasatosporales</taxon>
        <taxon>Streptomycetaceae</taxon>
        <taxon>Streptomyces</taxon>
    </lineage>
</organism>